<evidence type="ECO:0000313" key="4">
    <source>
        <dbReference type="Proteomes" id="UP000317893"/>
    </source>
</evidence>
<evidence type="ECO:0000313" key="3">
    <source>
        <dbReference type="EMBL" id="TQJ07565.1"/>
    </source>
</evidence>
<feature type="transmembrane region" description="Helical" evidence="1">
    <location>
        <begin position="33"/>
        <end position="57"/>
    </location>
</feature>
<dbReference type="Pfam" id="PF01569">
    <property type="entry name" value="PAP2"/>
    <property type="match status" value="1"/>
</dbReference>
<feature type="transmembrane region" description="Helical" evidence="1">
    <location>
        <begin position="192"/>
        <end position="214"/>
    </location>
</feature>
<keyword evidence="4" id="KW-1185">Reference proteome</keyword>
<evidence type="ECO:0000259" key="2">
    <source>
        <dbReference type="SMART" id="SM00014"/>
    </source>
</evidence>
<dbReference type="PANTHER" id="PTHR14969">
    <property type="entry name" value="SPHINGOSINE-1-PHOSPHATE PHOSPHOHYDROLASE"/>
    <property type="match status" value="1"/>
</dbReference>
<dbReference type="SMART" id="SM00014">
    <property type="entry name" value="acidPPc"/>
    <property type="match status" value="1"/>
</dbReference>
<dbReference type="AlphaFoldDB" id="A0A542DWX1"/>
<gene>
    <name evidence="3" type="ORF">FB458_0630</name>
</gene>
<sequence length="257" mass="26937">MGGGGAGYVTPVNAPAPDVLSSRAPVGVPRHRFAAIGWGLLAAIGFAVPVTVLALVVRGSRSELVEADHAAIAAATSVTRDHPGLRSALLVWQTALQPLPVYVVASLVCLLVWWRTGHRARAVWCFLTMMVAWNVALDLKYVVQRVRPVVDDPVSTAPGYSFPSGHVANAAAAGTALLVLLWPLLPGRAARGGAVTVVALVVGLTALDRVYLGVHYPSDTVAGVLVGSGLVLSSWVGFRAWGRRPGAARGEHRTEEQ</sequence>
<comment type="caution">
    <text evidence="3">The sequence shown here is derived from an EMBL/GenBank/DDBJ whole genome shotgun (WGS) entry which is preliminary data.</text>
</comment>
<feature type="transmembrane region" description="Helical" evidence="1">
    <location>
        <begin position="220"/>
        <end position="241"/>
    </location>
</feature>
<feature type="transmembrane region" description="Helical" evidence="1">
    <location>
        <begin position="163"/>
        <end position="185"/>
    </location>
</feature>
<accession>A0A542DWX1</accession>
<dbReference type="SUPFAM" id="SSF48317">
    <property type="entry name" value="Acid phosphatase/Vanadium-dependent haloperoxidase"/>
    <property type="match status" value="1"/>
</dbReference>
<feature type="transmembrane region" description="Helical" evidence="1">
    <location>
        <begin position="123"/>
        <end position="143"/>
    </location>
</feature>
<dbReference type="OrthoDB" id="5289372at2"/>
<dbReference type="CDD" id="cd03392">
    <property type="entry name" value="PAP2_like_2"/>
    <property type="match status" value="1"/>
</dbReference>
<protein>
    <submittedName>
        <fullName evidence="3">Undecaprenyl-diphosphatase</fullName>
    </submittedName>
</protein>
<feature type="domain" description="Phosphatidic acid phosphatase type 2/haloperoxidase" evidence="2">
    <location>
        <begin position="122"/>
        <end position="235"/>
    </location>
</feature>
<dbReference type="InterPro" id="IPR036938">
    <property type="entry name" value="PAP2/HPO_sf"/>
</dbReference>
<proteinExistence type="predicted"/>
<keyword evidence="1" id="KW-0472">Membrane</keyword>
<dbReference type="InterPro" id="IPR000326">
    <property type="entry name" value="PAP2/HPO"/>
</dbReference>
<keyword evidence="1" id="KW-1133">Transmembrane helix</keyword>
<name>A0A542DWX1_9MICO</name>
<dbReference type="Proteomes" id="UP000317893">
    <property type="component" value="Unassembled WGS sequence"/>
</dbReference>
<feature type="transmembrane region" description="Helical" evidence="1">
    <location>
        <begin position="99"/>
        <end position="116"/>
    </location>
</feature>
<keyword evidence="1" id="KW-0812">Transmembrane</keyword>
<evidence type="ECO:0000256" key="1">
    <source>
        <dbReference type="SAM" id="Phobius"/>
    </source>
</evidence>
<organism evidence="3 4">
    <name type="scientific">Lapillicoccus jejuensis</name>
    <dbReference type="NCBI Taxonomy" id="402171"/>
    <lineage>
        <taxon>Bacteria</taxon>
        <taxon>Bacillati</taxon>
        <taxon>Actinomycetota</taxon>
        <taxon>Actinomycetes</taxon>
        <taxon>Micrococcales</taxon>
        <taxon>Intrasporangiaceae</taxon>
        <taxon>Lapillicoccus</taxon>
    </lineage>
</organism>
<dbReference type="PANTHER" id="PTHR14969:SF13">
    <property type="entry name" value="AT30094P"/>
    <property type="match status" value="1"/>
</dbReference>
<reference evidence="3 4" key="1">
    <citation type="submission" date="2019-06" db="EMBL/GenBank/DDBJ databases">
        <title>Sequencing the genomes of 1000 actinobacteria strains.</title>
        <authorList>
            <person name="Klenk H.-P."/>
        </authorList>
    </citation>
    <scope>NUCLEOTIDE SEQUENCE [LARGE SCALE GENOMIC DNA]</scope>
    <source>
        <strain evidence="3 4">DSM 18607</strain>
    </source>
</reference>
<dbReference type="EMBL" id="VFMN01000001">
    <property type="protein sequence ID" value="TQJ07565.1"/>
    <property type="molecule type" value="Genomic_DNA"/>
</dbReference>
<dbReference type="Gene3D" id="1.20.144.10">
    <property type="entry name" value="Phosphatidic acid phosphatase type 2/haloperoxidase"/>
    <property type="match status" value="1"/>
</dbReference>